<reference evidence="3 4" key="1">
    <citation type="submission" date="2017-09" db="EMBL/GenBank/DDBJ databases">
        <title>Sphingomonas adhaesiva DSM 7418, whole genome shotgun sequence.</title>
        <authorList>
            <person name="Feng G."/>
            <person name="Zhu H."/>
        </authorList>
    </citation>
    <scope>NUCLEOTIDE SEQUENCE [LARGE SCALE GENOMIC DNA]</scope>
    <source>
        <strain evidence="3 4">DSM 7418</strain>
    </source>
</reference>
<sequence>MIYATSGATCSSTGTIAPPSRSRDSVLRGTAGDSRWTSAPAGTRSRIGPSAAPAMIVTRCPAAIHSAARRSAVASVPPALKSWRRMAIDFKVTGTLLTAAGMKVAIFLPSLAGGGAERIALFVTERLRAAGIDAQLVVAKAEGALADAPVFASHGVDLKAPNEMLSARALLRYVDRERPDLVFAFVHSAKMMAGIVKKWRPDIRLAISVHNALEVPRRARFWPRALFGHAPERWLYRDVMAAHAVSRDLAAQVVRQFALPPERVHTIYNPLPDRPVANAIEAAHAPFFARPVIVNAGRMVPQKDQAALIRAFHAAGLAGRATLLILGEGPLRPALEAQIRDLGIADSVKMPGFVADVRPYMARAAGFVLSSRNEGFGLVLAEALSMGCPVAAFDCPSGPRELLADGRLGELIAAGDESRLAQAMVRMADGTAQRPSRAAVEAHLRQFAPDTIADQYVALVRSLAPGRALA</sequence>
<evidence type="ECO:0000313" key="4">
    <source>
        <dbReference type="Proteomes" id="UP000218323"/>
    </source>
</evidence>
<keyword evidence="3" id="KW-0808">Transferase</keyword>
<evidence type="ECO:0000259" key="2">
    <source>
        <dbReference type="Pfam" id="PF13439"/>
    </source>
</evidence>
<evidence type="ECO:0000313" key="3">
    <source>
        <dbReference type="EMBL" id="PCG14885.1"/>
    </source>
</evidence>
<feature type="compositionally biased region" description="Low complexity" evidence="1">
    <location>
        <begin position="1"/>
        <end position="15"/>
    </location>
</feature>
<protein>
    <submittedName>
        <fullName evidence="3">Glycosyltransferase</fullName>
    </submittedName>
</protein>
<dbReference type="InterPro" id="IPR028098">
    <property type="entry name" value="Glyco_trans_4-like_N"/>
</dbReference>
<dbReference type="Pfam" id="PF13439">
    <property type="entry name" value="Glyco_transf_4"/>
    <property type="match status" value="1"/>
</dbReference>
<comment type="caution">
    <text evidence="3">The sequence shown here is derived from an EMBL/GenBank/DDBJ whole genome shotgun (WGS) entry which is preliminary data.</text>
</comment>
<dbReference type="EMBL" id="NWVC01000002">
    <property type="protein sequence ID" value="PCG14885.1"/>
    <property type="molecule type" value="Genomic_DNA"/>
</dbReference>
<dbReference type="PANTHER" id="PTHR12526">
    <property type="entry name" value="GLYCOSYLTRANSFERASE"/>
    <property type="match status" value="1"/>
</dbReference>
<name>A0A2A4I8S5_9SPHN</name>
<dbReference type="Proteomes" id="UP000218323">
    <property type="component" value="Unassembled WGS sequence"/>
</dbReference>
<gene>
    <name evidence="3" type="ORF">COA07_04710</name>
</gene>
<dbReference type="CDD" id="cd03811">
    <property type="entry name" value="GT4_GT28_WabH-like"/>
    <property type="match status" value="1"/>
</dbReference>
<proteinExistence type="predicted"/>
<accession>A0A2A4I8S5</accession>
<dbReference type="AlphaFoldDB" id="A0A2A4I8S5"/>
<dbReference type="Pfam" id="PF13692">
    <property type="entry name" value="Glyco_trans_1_4"/>
    <property type="match status" value="1"/>
</dbReference>
<dbReference type="SUPFAM" id="SSF53756">
    <property type="entry name" value="UDP-Glycosyltransferase/glycogen phosphorylase"/>
    <property type="match status" value="1"/>
</dbReference>
<evidence type="ECO:0000256" key="1">
    <source>
        <dbReference type="SAM" id="MobiDB-lite"/>
    </source>
</evidence>
<dbReference type="GO" id="GO:0016757">
    <property type="term" value="F:glycosyltransferase activity"/>
    <property type="evidence" value="ECO:0007669"/>
    <property type="project" value="UniProtKB-ARBA"/>
</dbReference>
<dbReference type="Gene3D" id="3.40.50.2000">
    <property type="entry name" value="Glycogen Phosphorylase B"/>
    <property type="match status" value="2"/>
</dbReference>
<feature type="region of interest" description="Disordered" evidence="1">
    <location>
        <begin position="1"/>
        <end position="46"/>
    </location>
</feature>
<feature type="domain" description="Glycosyltransferase subfamily 4-like N-terminal" evidence="2">
    <location>
        <begin position="114"/>
        <end position="270"/>
    </location>
</feature>
<organism evidence="3 4">
    <name type="scientific">Sphingomonas adhaesiva</name>
    <dbReference type="NCBI Taxonomy" id="28212"/>
    <lineage>
        <taxon>Bacteria</taxon>
        <taxon>Pseudomonadati</taxon>
        <taxon>Pseudomonadota</taxon>
        <taxon>Alphaproteobacteria</taxon>
        <taxon>Sphingomonadales</taxon>
        <taxon>Sphingomonadaceae</taxon>
        <taxon>Sphingomonas</taxon>
    </lineage>
</organism>
<keyword evidence="4" id="KW-1185">Reference proteome</keyword>